<keyword evidence="1" id="KW-0732">Signal</keyword>
<evidence type="ECO:0000256" key="1">
    <source>
        <dbReference type="SAM" id="SignalP"/>
    </source>
</evidence>
<evidence type="ECO:0008006" key="4">
    <source>
        <dbReference type="Google" id="ProtNLM"/>
    </source>
</evidence>
<organism evidence="2 3">
    <name type="scientific">Capronia coronata CBS 617.96</name>
    <dbReference type="NCBI Taxonomy" id="1182541"/>
    <lineage>
        <taxon>Eukaryota</taxon>
        <taxon>Fungi</taxon>
        <taxon>Dikarya</taxon>
        <taxon>Ascomycota</taxon>
        <taxon>Pezizomycotina</taxon>
        <taxon>Eurotiomycetes</taxon>
        <taxon>Chaetothyriomycetidae</taxon>
        <taxon>Chaetothyriales</taxon>
        <taxon>Herpotrichiellaceae</taxon>
        <taxon>Capronia</taxon>
    </lineage>
</organism>
<name>W9YLJ6_9EURO</name>
<evidence type="ECO:0000313" key="2">
    <source>
        <dbReference type="EMBL" id="EXJ93772.1"/>
    </source>
</evidence>
<feature type="signal peptide" evidence="1">
    <location>
        <begin position="1"/>
        <end position="23"/>
    </location>
</feature>
<sequence>MATLLSALLLCFLLLHFPASINALAVPQPPSSLDFHGPTLPDLAKRNASVGTQQLDLNIDPDIVNPNCGGVYPANINVQSAPDPFYLTTACNKVLSYIGGPKGDKDVDVIFACLAQPTNGSGDRDIKVILNTLANVVLDGSESGTQNIAANMEITSESDDLLISTSVDIGVKVSSSHGKVTFQYIYC</sequence>
<evidence type="ECO:0000313" key="3">
    <source>
        <dbReference type="Proteomes" id="UP000019484"/>
    </source>
</evidence>
<protein>
    <recommendedName>
        <fullName evidence="4">Ecp2 effector protein domain-containing protein</fullName>
    </recommendedName>
</protein>
<feature type="chain" id="PRO_5004933724" description="Ecp2 effector protein domain-containing protein" evidence="1">
    <location>
        <begin position="24"/>
        <end position="187"/>
    </location>
</feature>
<dbReference type="EMBL" id="AMWN01000002">
    <property type="protein sequence ID" value="EXJ93772.1"/>
    <property type="molecule type" value="Genomic_DNA"/>
</dbReference>
<dbReference type="OrthoDB" id="4151272at2759"/>
<keyword evidence="3" id="KW-1185">Reference proteome</keyword>
<dbReference type="HOGENOM" id="CLU_099911_0_0_1"/>
<accession>W9YLJ6</accession>
<proteinExistence type="predicted"/>
<gene>
    <name evidence="2" type="ORF">A1O1_02165</name>
</gene>
<dbReference type="GeneID" id="19157065"/>
<dbReference type="RefSeq" id="XP_007721266.1">
    <property type="nucleotide sequence ID" value="XM_007723076.1"/>
</dbReference>
<dbReference type="AlphaFoldDB" id="W9YLJ6"/>
<reference evidence="2 3" key="1">
    <citation type="submission" date="2013-03" db="EMBL/GenBank/DDBJ databases">
        <title>The Genome Sequence of Capronia coronata CBS 617.96.</title>
        <authorList>
            <consortium name="The Broad Institute Genomics Platform"/>
            <person name="Cuomo C."/>
            <person name="de Hoog S."/>
            <person name="Gorbushina A."/>
            <person name="Walker B."/>
            <person name="Young S.K."/>
            <person name="Zeng Q."/>
            <person name="Gargeya S."/>
            <person name="Fitzgerald M."/>
            <person name="Haas B."/>
            <person name="Abouelleil A."/>
            <person name="Allen A.W."/>
            <person name="Alvarado L."/>
            <person name="Arachchi H.M."/>
            <person name="Berlin A.M."/>
            <person name="Chapman S.B."/>
            <person name="Gainer-Dewar J."/>
            <person name="Goldberg J."/>
            <person name="Griggs A."/>
            <person name="Gujja S."/>
            <person name="Hansen M."/>
            <person name="Howarth C."/>
            <person name="Imamovic A."/>
            <person name="Ireland A."/>
            <person name="Larimer J."/>
            <person name="McCowan C."/>
            <person name="Murphy C."/>
            <person name="Pearson M."/>
            <person name="Poon T.W."/>
            <person name="Priest M."/>
            <person name="Roberts A."/>
            <person name="Saif S."/>
            <person name="Shea T."/>
            <person name="Sisk P."/>
            <person name="Sykes S."/>
            <person name="Wortman J."/>
            <person name="Nusbaum C."/>
            <person name="Birren B."/>
        </authorList>
    </citation>
    <scope>NUCLEOTIDE SEQUENCE [LARGE SCALE GENOMIC DNA]</scope>
    <source>
        <strain evidence="2 3">CBS 617.96</strain>
    </source>
</reference>
<comment type="caution">
    <text evidence="2">The sequence shown here is derived from an EMBL/GenBank/DDBJ whole genome shotgun (WGS) entry which is preliminary data.</text>
</comment>
<dbReference type="Proteomes" id="UP000019484">
    <property type="component" value="Unassembled WGS sequence"/>
</dbReference>